<dbReference type="InterPro" id="IPR038750">
    <property type="entry name" value="YczE/YyaS-like"/>
</dbReference>
<comment type="caution">
    <text evidence="2">The sequence shown here is derived from an EMBL/GenBank/DDBJ whole genome shotgun (WGS) entry which is preliminary data.</text>
</comment>
<dbReference type="PANTHER" id="PTHR40078:SF1">
    <property type="entry name" value="INTEGRAL MEMBRANE PROTEIN"/>
    <property type="match status" value="1"/>
</dbReference>
<protein>
    <recommendedName>
        <fullName evidence="4">YitT family protein</fullName>
    </recommendedName>
</protein>
<feature type="transmembrane region" description="Helical" evidence="1">
    <location>
        <begin position="49"/>
        <end position="67"/>
    </location>
</feature>
<feature type="transmembrane region" description="Helical" evidence="1">
    <location>
        <begin position="76"/>
        <end position="98"/>
    </location>
</feature>
<proteinExistence type="predicted"/>
<feature type="transmembrane region" description="Helical" evidence="1">
    <location>
        <begin position="7"/>
        <end position="29"/>
    </location>
</feature>
<keyword evidence="3" id="KW-1185">Reference proteome</keyword>
<gene>
    <name evidence="2" type="ORF">OL233_10955</name>
</gene>
<evidence type="ECO:0000256" key="1">
    <source>
        <dbReference type="SAM" id="Phobius"/>
    </source>
</evidence>
<dbReference type="Pfam" id="PF19700">
    <property type="entry name" value="DUF6198"/>
    <property type="match status" value="1"/>
</dbReference>
<dbReference type="Proteomes" id="UP001147148">
    <property type="component" value="Unassembled WGS sequence"/>
</dbReference>
<dbReference type="RefSeq" id="WP_275472345.1">
    <property type="nucleotide sequence ID" value="NZ_JAPDSH010000011.1"/>
</dbReference>
<reference evidence="2" key="1">
    <citation type="submission" date="2022-10" db="EMBL/GenBank/DDBJ databases">
        <title>Vagococcus sp. isolated from poultry meat.</title>
        <authorList>
            <person name="Johansson P."/>
            <person name="Bjorkroth J."/>
        </authorList>
    </citation>
    <scope>NUCLEOTIDE SEQUENCE</scope>
    <source>
        <strain evidence="2">PNs007</strain>
    </source>
</reference>
<keyword evidence="1" id="KW-0812">Transmembrane</keyword>
<evidence type="ECO:0008006" key="4">
    <source>
        <dbReference type="Google" id="ProtNLM"/>
    </source>
</evidence>
<accession>A0ABT5X469</accession>
<dbReference type="EMBL" id="JAPDSH010000011">
    <property type="protein sequence ID" value="MDF0480797.1"/>
    <property type="molecule type" value="Genomic_DNA"/>
</dbReference>
<sequence length="220" mass="24101">MKKINTLLLSLLFYTLTGFGISLTIIAGIGVSSLNAMNLSLAELFSLKIGTITALVNSLFLILYIILTKGKLLKTYLIQALSVFSLGFVINFFTYQLLGSITLTDYPTRLLLFILASLIGGFGTGMVLNLKVLAFPIESVCQIISSQRAIPFSKVRYGVDIFSVGTSLVISLMTQSDIYVREGTIISLILLSMTISITKSLYEKYSVPKLSQTKKCKSHV</sequence>
<feature type="transmembrane region" description="Helical" evidence="1">
    <location>
        <begin position="110"/>
        <end position="134"/>
    </location>
</feature>
<keyword evidence="1" id="KW-0472">Membrane</keyword>
<evidence type="ECO:0000313" key="2">
    <source>
        <dbReference type="EMBL" id="MDF0480797.1"/>
    </source>
</evidence>
<evidence type="ECO:0000313" key="3">
    <source>
        <dbReference type="Proteomes" id="UP001147148"/>
    </source>
</evidence>
<dbReference type="PANTHER" id="PTHR40078">
    <property type="entry name" value="INTEGRAL MEMBRANE PROTEIN-RELATED"/>
    <property type="match status" value="1"/>
</dbReference>
<name>A0ABT5X469_9ENTE</name>
<organism evidence="2 3">
    <name type="scientific">Vagococcus proximus</name>
    <dbReference type="NCBI Taxonomy" id="2991417"/>
    <lineage>
        <taxon>Bacteria</taxon>
        <taxon>Bacillati</taxon>
        <taxon>Bacillota</taxon>
        <taxon>Bacilli</taxon>
        <taxon>Lactobacillales</taxon>
        <taxon>Enterococcaceae</taxon>
        <taxon>Vagococcus</taxon>
    </lineage>
</organism>
<keyword evidence="1" id="KW-1133">Transmembrane helix</keyword>